<dbReference type="EMBL" id="CP118246">
    <property type="protein sequence ID" value="WDR02413.1"/>
    <property type="molecule type" value="Genomic_DNA"/>
</dbReference>
<feature type="domain" description="DUF403" evidence="1">
    <location>
        <begin position="2"/>
        <end position="65"/>
    </location>
</feature>
<evidence type="ECO:0000313" key="2">
    <source>
        <dbReference type="EMBL" id="WDR02413.1"/>
    </source>
</evidence>
<reference evidence="2 3" key="1">
    <citation type="submission" date="2023-02" db="EMBL/GenBank/DDBJ databases">
        <title>Devosia algicola sp. nov., isolated from the phycosphere of marine algae.</title>
        <authorList>
            <person name="Kim J.M."/>
            <person name="Lee J.K."/>
            <person name="Choi B.J."/>
            <person name="Bayburt H."/>
            <person name="Jeon C.O."/>
        </authorList>
    </citation>
    <scope>NUCLEOTIDE SEQUENCE [LARGE SCALE GENOMIC DNA]</scope>
    <source>
        <strain evidence="2 3">G20-9</strain>
    </source>
</reference>
<keyword evidence="3" id="KW-1185">Reference proteome</keyword>
<evidence type="ECO:0000259" key="1">
    <source>
        <dbReference type="Pfam" id="PF04168"/>
    </source>
</evidence>
<evidence type="ECO:0000313" key="3">
    <source>
        <dbReference type="Proteomes" id="UP001220530"/>
    </source>
</evidence>
<protein>
    <submittedName>
        <fullName evidence="2">Alpha-E domain-containing protein</fullName>
    </submittedName>
</protein>
<dbReference type="Pfam" id="PF04168">
    <property type="entry name" value="Alpha-E"/>
    <property type="match status" value="1"/>
</dbReference>
<dbReference type="InterPro" id="IPR007296">
    <property type="entry name" value="DUF403"/>
</dbReference>
<name>A0ABY7YMM5_9HYPH</name>
<dbReference type="Proteomes" id="UP001220530">
    <property type="component" value="Chromosome"/>
</dbReference>
<proteinExistence type="predicted"/>
<accession>A0ABY7YMM5</accession>
<gene>
    <name evidence="2" type="ORF">PSQ19_17655</name>
</gene>
<dbReference type="RefSeq" id="WP_282218818.1">
    <property type="nucleotide sequence ID" value="NZ_CP118246.1"/>
</dbReference>
<organism evidence="2 3">
    <name type="scientific">Devosia algicola</name>
    <dbReference type="NCBI Taxonomy" id="3026418"/>
    <lineage>
        <taxon>Bacteria</taxon>
        <taxon>Pseudomonadati</taxon>
        <taxon>Pseudomonadota</taxon>
        <taxon>Alphaproteobacteria</taxon>
        <taxon>Hyphomicrobiales</taxon>
        <taxon>Devosiaceae</taxon>
        <taxon>Devosia</taxon>
    </lineage>
</organism>
<sequence length="68" mass="7701">MIEETLAGLTKMYGVKQECHEAAARLSAMVAGNTMDKIFADGLHDFLTEFLARNYRVTETLSDSYNFY</sequence>